<name>V4CDG0_LOTGI</name>
<protein>
    <submittedName>
        <fullName evidence="2">Uncharacterized protein</fullName>
    </submittedName>
</protein>
<dbReference type="GeneID" id="20237631"/>
<dbReference type="CTD" id="20237631"/>
<dbReference type="Proteomes" id="UP000030746">
    <property type="component" value="Unassembled WGS sequence"/>
</dbReference>
<feature type="region of interest" description="Disordered" evidence="1">
    <location>
        <begin position="1"/>
        <end position="81"/>
    </location>
</feature>
<evidence type="ECO:0000256" key="1">
    <source>
        <dbReference type="SAM" id="MobiDB-lite"/>
    </source>
</evidence>
<proteinExistence type="predicted"/>
<sequence>MDAGNPEQKAKKKQTPTQQPKQRFWPESIANIQPQLPGSDITIENKPDDEISTSIHTQPELQTESETTQIQTHPQIQSHPEVGSVSVPMSMAGVPVSIVSYNGQVIGTTASGIVLDSSGSMVTVPKSETTDTVTTESENS</sequence>
<dbReference type="HOGENOM" id="CLU_1837353_0_0_1"/>
<evidence type="ECO:0000313" key="3">
    <source>
        <dbReference type="Proteomes" id="UP000030746"/>
    </source>
</evidence>
<dbReference type="KEGG" id="lgi:LOTGIDRAFT_158100"/>
<organism evidence="2 3">
    <name type="scientific">Lottia gigantea</name>
    <name type="common">Giant owl limpet</name>
    <dbReference type="NCBI Taxonomy" id="225164"/>
    <lineage>
        <taxon>Eukaryota</taxon>
        <taxon>Metazoa</taxon>
        <taxon>Spiralia</taxon>
        <taxon>Lophotrochozoa</taxon>
        <taxon>Mollusca</taxon>
        <taxon>Gastropoda</taxon>
        <taxon>Patellogastropoda</taxon>
        <taxon>Lottioidea</taxon>
        <taxon>Lottiidae</taxon>
        <taxon>Lottia</taxon>
    </lineage>
</organism>
<accession>V4CDG0</accession>
<feature type="compositionally biased region" description="Low complexity" evidence="1">
    <location>
        <begin position="130"/>
        <end position="140"/>
    </location>
</feature>
<dbReference type="RefSeq" id="XP_009049379.1">
    <property type="nucleotide sequence ID" value="XM_009051131.1"/>
</dbReference>
<feature type="compositionally biased region" description="Polar residues" evidence="1">
    <location>
        <begin position="52"/>
        <end position="78"/>
    </location>
</feature>
<keyword evidence="3" id="KW-1185">Reference proteome</keyword>
<dbReference type="EMBL" id="KB200869">
    <property type="protein sequence ID" value="ESO99939.1"/>
    <property type="molecule type" value="Genomic_DNA"/>
</dbReference>
<evidence type="ECO:0000313" key="2">
    <source>
        <dbReference type="EMBL" id="ESO99939.1"/>
    </source>
</evidence>
<dbReference type="AlphaFoldDB" id="V4CDG0"/>
<gene>
    <name evidence="2" type="ORF">LOTGIDRAFT_158100</name>
</gene>
<reference evidence="2 3" key="1">
    <citation type="journal article" date="2013" name="Nature">
        <title>Insights into bilaterian evolution from three spiralian genomes.</title>
        <authorList>
            <person name="Simakov O."/>
            <person name="Marletaz F."/>
            <person name="Cho S.J."/>
            <person name="Edsinger-Gonzales E."/>
            <person name="Havlak P."/>
            <person name="Hellsten U."/>
            <person name="Kuo D.H."/>
            <person name="Larsson T."/>
            <person name="Lv J."/>
            <person name="Arendt D."/>
            <person name="Savage R."/>
            <person name="Osoegawa K."/>
            <person name="de Jong P."/>
            <person name="Grimwood J."/>
            <person name="Chapman J.A."/>
            <person name="Shapiro H."/>
            <person name="Aerts A."/>
            <person name="Otillar R.P."/>
            <person name="Terry A.Y."/>
            <person name="Boore J.L."/>
            <person name="Grigoriev I.V."/>
            <person name="Lindberg D.R."/>
            <person name="Seaver E.C."/>
            <person name="Weisblat D.A."/>
            <person name="Putnam N.H."/>
            <person name="Rokhsar D.S."/>
        </authorList>
    </citation>
    <scope>NUCLEOTIDE SEQUENCE [LARGE SCALE GENOMIC DNA]</scope>
</reference>
<feature type="region of interest" description="Disordered" evidence="1">
    <location>
        <begin position="120"/>
        <end position="140"/>
    </location>
</feature>